<dbReference type="OrthoDB" id="2423195at2759"/>
<dbReference type="EMBL" id="ACVC01000732">
    <property type="protein sequence ID" value="EFO60825.1"/>
    <property type="molecule type" value="Genomic_DNA"/>
</dbReference>
<accession>E1F9P8</accession>
<evidence type="ECO:0000256" key="1">
    <source>
        <dbReference type="ARBA" id="ARBA00022741"/>
    </source>
</evidence>
<keyword evidence="1" id="KW-0547">Nucleotide-binding</keyword>
<sequence>MKFFNYKLLSSATIIVSTTSGFSIYLRYFTDMAIGDPTDFLSSDPLGSSKDYNGYDRPTCNQLSRSSSESYMSKRNSYDSIMTECGYASCKSSSSYNKLVRTIGASSVGEENRRRYLIVEEAARLAEHEFASFLVAPFNKIILLGDILQLPPLIQDQTIASSGALDWSVFHRICYSPQVSVPIVTLEEQARSVPEIADLYRSLYESSLPKYCSIKGGLRDIPGVKFDSFVDQAILERFRGRCFYIPNKGISKCANLISAMNKRLADFCQQMKKYQVVQKQSEDQWSKNKRGGAIRLAETNSDELKLISYLLYSTLVQVTEMIFSGSHVDKLVYDSREQEYCLRFSIAILSLYNAQAALLRSDQFISDATNLFKDLRIPAGTGRRVHLSVDVSISTSDAFQGLEADIVFLSMVKRATTDFIDSLPRALVAVSRARRL</sequence>
<comment type="caution">
    <text evidence="6">The sequence shown here is derived from an EMBL/GenBank/DDBJ whole genome shotgun (WGS) entry which is preliminary data.</text>
</comment>
<dbReference type="InterPro" id="IPR041679">
    <property type="entry name" value="DNA2/NAM7-like_C"/>
</dbReference>
<protein>
    <recommendedName>
        <fullName evidence="5">DNA2/NAM7 helicase-like C-terminal domain-containing protein</fullName>
    </recommendedName>
</protein>
<keyword evidence="4" id="KW-0067">ATP-binding</keyword>
<dbReference type="PANTHER" id="PTHR43788">
    <property type="entry name" value="DNA2/NAM7 HELICASE FAMILY MEMBER"/>
    <property type="match status" value="1"/>
</dbReference>
<evidence type="ECO:0000313" key="6">
    <source>
        <dbReference type="EMBL" id="EFO60825.1"/>
    </source>
</evidence>
<gene>
    <name evidence="6" type="ORF">GLP15_4797</name>
</gene>
<dbReference type="GO" id="GO:0005524">
    <property type="term" value="F:ATP binding"/>
    <property type="evidence" value="ECO:0007669"/>
    <property type="project" value="UniProtKB-KW"/>
</dbReference>
<evidence type="ECO:0000259" key="5">
    <source>
        <dbReference type="Pfam" id="PF13087"/>
    </source>
</evidence>
<dbReference type="GO" id="GO:0043139">
    <property type="term" value="F:5'-3' DNA helicase activity"/>
    <property type="evidence" value="ECO:0007669"/>
    <property type="project" value="TreeGrafter"/>
</dbReference>
<dbReference type="STRING" id="658858.E1F9P8"/>
<dbReference type="Gene3D" id="3.40.50.300">
    <property type="entry name" value="P-loop containing nucleotide triphosphate hydrolases"/>
    <property type="match status" value="2"/>
</dbReference>
<dbReference type="VEuPathDB" id="GiardiaDB:GLP15_4797"/>
<dbReference type="SUPFAM" id="SSF52540">
    <property type="entry name" value="P-loop containing nucleoside triphosphate hydrolases"/>
    <property type="match status" value="1"/>
</dbReference>
<evidence type="ECO:0000256" key="2">
    <source>
        <dbReference type="ARBA" id="ARBA00022801"/>
    </source>
</evidence>
<dbReference type="InterPro" id="IPR050534">
    <property type="entry name" value="Coronavir_polyprotein_1ab"/>
</dbReference>
<dbReference type="Proteomes" id="UP000008974">
    <property type="component" value="Unassembled WGS sequence"/>
</dbReference>
<dbReference type="PANTHER" id="PTHR43788:SF8">
    <property type="entry name" value="DNA-BINDING PROTEIN SMUBP-2"/>
    <property type="match status" value="1"/>
</dbReference>
<dbReference type="GO" id="GO:0016787">
    <property type="term" value="F:hydrolase activity"/>
    <property type="evidence" value="ECO:0007669"/>
    <property type="project" value="UniProtKB-KW"/>
</dbReference>
<dbReference type="AlphaFoldDB" id="E1F9P8"/>
<reference evidence="6 7" key="1">
    <citation type="journal article" date="2010" name="BMC Genomics">
        <title>Genome analysis and comparative genomics of a Giardia intestinalis assemblage E isolate.</title>
        <authorList>
            <person name="Jerlstrom-Hultqvist J."/>
            <person name="Franzen O."/>
            <person name="Ankarklev J."/>
            <person name="Xu F."/>
            <person name="Nohynkova E."/>
            <person name="Andersson J.O."/>
            <person name="Svard S.G."/>
            <person name="Andersson B."/>
        </authorList>
    </citation>
    <scope>NUCLEOTIDE SEQUENCE [LARGE SCALE GENOMIC DNA]</scope>
    <source>
        <strain evidence="6 7">P15</strain>
    </source>
</reference>
<keyword evidence="2" id="KW-0378">Hydrolase</keyword>
<evidence type="ECO:0000256" key="3">
    <source>
        <dbReference type="ARBA" id="ARBA00022806"/>
    </source>
</evidence>
<dbReference type="Pfam" id="PF13087">
    <property type="entry name" value="AAA_12"/>
    <property type="match status" value="1"/>
</dbReference>
<evidence type="ECO:0000313" key="7">
    <source>
        <dbReference type="Proteomes" id="UP000008974"/>
    </source>
</evidence>
<evidence type="ECO:0000256" key="4">
    <source>
        <dbReference type="ARBA" id="ARBA00022840"/>
    </source>
</evidence>
<keyword evidence="3" id="KW-0347">Helicase</keyword>
<organism evidence="6 7">
    <name type="scientific">Giardia intestinalis (strain P15)</name>
    <name type="common">Giardia lamblia</name>
    <dbReference type="NCBI Taxonomy" id="658858"/>
    <lineage>
        <taxon>Eukaryota</taxon>
        <taxon>Metamonada</taxon>
        <taxon>Diplomonadida</taxon>
        <taxon>Hexamitidae</taxon>
        <taxon>Giardiinae</taxon>
        <taxon>Giardia</taxon>
    </lineage>
</organism>
<dbReference type="FunFam" id="3.40.50.300:FF:005422">
    <property type="entry name" value="Uncharacterized protein"/>
    <property type="match status" value="1"/>
</dbReference>
<feature type="domain" description="DNA2/NAM7 helicase-like C-terminal" evidence="5">
    <location>
        <begin position="166"/>
        <end position="435"/>
    </location>
</feature>
<proteinExistence type="predicted"/>
<dbReference type="InterPro" id="IPR027417">
    <property type="entry name" value="P-loop_NTPase"/>
</dbReference>
<name>E1F9P8_GIAIA</name>